<evidence type="ECO:0000313" key="2">
    <source>
        <dbReference type="Proteomes" id="UP000016625"/>
    </source>
</evidence>
<organism evidence="1 2">
    <name type="scientific">Campylobacter concisus UNSW2</name>
    <dbReference type="NCBI Taxonomy" id="1242965"/>
    <lineage>
        <taxon>Bacteria</taxon>
        <taxon>Pseudomonadati</taxon>
        <taxon>Campylobacterota</taxon>
        <taxon>Epsilonproteobacteria</taxon>
        <taxon>Campylobacterales</taxon>
        <taxon>Campylobacteraceae</taxon>
        <taxon>Campylobacter</taxon>
    </lineage>
</organism>
<accession>U2FKG8</accession>
<name>U2FKG8_9BACT</name>
<proteinExistence type="predicted"/>
<dbReference type="EMBL" id="ANNJ01000033">
    <property type="protein sequence ID" value="ERJ30855.1"/>
    <property type="molecule type" value="Genomic_DNA"/>
</dbReference>
<reference evidence="1 2" key="1">
    <citation type="journal article" date="2013" name="BMC Genomics">
        <title>Comparative genomics of Campylobacter concisus isolates reveals genetic diversity and provides insights into disease association.</title>
        <authorList>
            <person name="Deshpande N.P."/>
            <person name="Kaakoush N.O."/>
            <person name="Wilkins M.R."/>
            <person name="Mitchell H.M."/>
        </authorList>
    </citation>
    <scope>NUCLEOTIDE SEQUENCE [LARGE SCALE GENOMIC DNA]</scope>
    <source>
        <strain evidence="1 2">UNSW2</strain>
    </source>
</reference>
<gene>
    <name evidence="1" type="ORF">UNSW2_1985</name>
</gene>
<dbReference type="AlphaFoldDB" id="U2FKG8"/>
<protein>
    <submittedName>
        <fullName evidence="1">Uncharacterized protein</fullName>
    </submittedName>
</protein>
<dbReference type="Proteomes" id="UP000016625">
    <property type="component" value="Unassembled WGS sequence"/>
</dbReference>
<comment type="caution">
    <text evidence="1">The sequence shown here is derived from an EMBL/GenBank/DDBJ whole genome shotgun (WGS) entry which is preliminary data.</text>
</comment>
<sequence length="38" mass="4495">MEIQVPFKNGYKTIENIHIIPTEKGYIWYGKDKIIKGE</sequence>
<evidence type="ECO:0000313" key="1">
    <source>
        <dbReference type="EMBL" id="ERJ30855.1"/>
    </source>
</evidence>